<organism evidence="1 2">
    <name type="scientific">Bifidobacterium adolescentis L2-32</name>
    <dbReference type="NCBI Taxonomy" id="411481"/>
    <lineage>
        <taxon>Bacteria</taxon>
        <taxon>Bacillati</taxon>
        <taxon>Actinomycetota</taxon>
        <taxon>Actinomycetes</taxon>
        <taxon>Bifidobacteriales</taxon>
        <taxon>Bifidobacteriaceae</taxon>
        <taxon>Bifidobacterium</taxon>
    </lineage>
</organism>
<evidence type="ECO:0000313" key="2">
    <source>
        <dbReference type="Proteomes" id="UP000003773"/>
    </source>
</evidence>
<accession>A7A8X6</accession>
<name>A7A8X6_BIFAD</name>
<protein>
    <submittedName>
        <fullName evidence="1">Uncharacterized protein</fullName>
    </submittedName>
</protein>
<proteinExistence type="predicted"/>
<reference evidence="1 2" key="1">
    <citation type="submission" date="2007-04" db="EMBL/GenBank/DDBJ databases">
        <authorList>
            <person name="Fulton L."/>
            <person name="Clifton S."/>
            <person name="Fulton B."/>
            <person name="Xu J."/>
            <person name="Minx P."/>
            <person name="Pepin K.H."/>
            <person name="Johnson M."/>
            <person name="Thiruvilangam P."/>
            <person name="Bhonagiri V."/>
            <person name="Nash W.E."/>
            <person name="Mardis E.R."/>
            <person name="Wilson R.K."/>
        </authorList>
    </citation>
    <scope>NUCLEOTIDE SEQUENCE [LARGE SCALE GENOMIC DNA]</scope>
    <source>
        <strain evidence="1 2">L2-32</strain>
    </source>
</reference>
<sequence length="45" mass="4987">MKVRSYTLIVFQSTHPVWDATSPFSGCPTAASFQSTHPVWDETTA</sequence>
<gene>
    <name evidence="1" type="ORF">BIFADO_02319</name>
</gene>
<dbReference type="EMBL" id="AAXD02000074">
    <property type="protein sequence ID" value="EDN82191.1"/>
    <property type="molecule type" value="Genomic_DNA"/>
</dbReference>
<evidence type="ECO:0000313" key="1">
    <source>
        <dbReference type="EMBL" id="EDN82191.1"/>
    </source>
</evidence>
<dbReference type="AlphaFoldDB" id="A7A8X6"/>
<reference evidence="1 2" key="2">
    <citation type="submission" date="2007-05" db="EMBL/GenBank/DDBJ databases">
        <title>Draft genome sequence of Bifidobacterium adolescentis (L2-32).</title>
        <authorList>
            <person name="Sudarsanam P."/>
            <person name="Ley R."/>
            <person name="Guruge J."/>
            <person name="Turnbaugh P.J."/>
            <person name="Mahowald M."/>
            <person name="Liep D."/>
            <person name="Gordon J."/>
        </authorList>
    </citation>
    <scope>NUCLEOTIDE SEQUENCE [LARGE SCALE GENOMIC DNA]</scope>
    <source>
        <strain evidence="1 2">L2-32</strain>
    </source>
</reference>
<dbReference type="Proteomes" id="UP000003773">
    <property type="component" value="Unassembled WGS sequence"/>
</dbReference>
<comment type="caution">
    <text evidence="1">The sequence shown here is derived from an EMBL/GenBank/DDBJ whole genome shotgun (WGS) entry which is preliminary data.</text>
</comment>
<dbReference type="HOGENOM" id="CLU_3196612_0_0_11"/>